<organism evidence="2 3">
    <name type="scientific">Rosa chinensis</name>
    <name type="common">China rose</name>
    <dbReference type="NCBI Taxonomy" id="74649"/>
    <lineage>
        <taxon>Eukaryota</taxon>
        <taxon>Viridiplantae</taxon>
        <taxon>Streptophyta</taxon>
        <taxon>Embryophyta</taxon>
        <taxon>Tracheophyta</taxon>
        <taxon>Spermatophyta</taxon>
        <taxon>Magnoliopsida</taxon>
        <taxon>eudicotyledons</taxon>
        <taxon>Gunneridae</taxon>
        <taxon>Pentapetalae</taxon>
        <taxon>rosids</taxon>
        <taxon>fabids</taxon>
        <taxon>Rosales</taxon>
        <taxon>Rosaceae</taxon>
        <taxon>Rosoideae</taxon>
        <taxon>Rosoideae incertae sedis</taxon>
        <taxon>Rosa</taxon>
    </lineage>
</organism>
<name>A0A2P6PN41_ROSCH</name>
<keyword evidence="1" id="KW-0812">Transmembrane</keyword>
<comment type="caution">
    <text evidence="2">The sequence shown here is derived from an EMBL/GenBank/DDBJ whole genome shotgun (WGS) entry which is preliminary data.</text>
</comment>
<evidence type="ECO:0000313" key="3">
    <source>
        <dbReference type="Proteomes" id="UP000238479"/>
    </source>
</evidence>
<gene>
    <name evidence="2" type="ORF">RchiOBHm_Chr6g0260521</name>
</gene>
<keyword evidence="1" id="KW-1133">Transmembrane helix</keyword>
<reference evidence="2 3" key="1">
    <citation type="journal article" date="2018" name="Nat. Genet.">
        <title>The Rosa genome provides new insights in the design of modern roses.</title>
        <authorList>
            <person name="Bendahmane M."/>
        </authorList>
    </citation>
    <scope>NUCLEOTIDE SEQUENCE [LARGE SCALE GENOMIC DNA]</scope>
    <source>
        <strain evidence="3">cv. Old Blush</strain>
    </source>
</reference>
<feature type="transmembrane region" description="Helical" evidence="1">
    <location>
        <begin position="12"/>
        <end position="32"/>
    </location>
</feature>
<dbReference type="AlphaFoldDB" id="A0A2P6PN41"/>
<sequence>MCTMNWSSTEICKSLSFAAVSIILIMCSLTPVEPPYFMVIKESKSCPVSAFSLS</sequence>
<evidence type="ECO:0000313" key="2">
    <source>
        <dbReference type="EMBL" id="PRQ23363.1"/>
    </source>
</evidence>
<proteinExistence type="predicted"/>
<accession>A0A2P6PN41</accession>
<keyword evidence="3" id="KW-1185">Reference proteome</keyword>
<dbReference type="Gramene" id="PRQ23363">
    <property type="protein sequence ID" value="PRQ23363"/>
    <property type="gene ID" value="RchiOBHm_Chr6g0260521"/>
</dbReference>
<keyword evidence="1" id="KW-0472">Membrane</keyword>
<dbReference type="Proteomes" id="UP000238479">
    <property type="component" value="Chromosome 6"/>
</dbReference>
<protein>
    <submittedName>
        <fullName evidence="2">Uncharacterized protein</fullName>
    </submittedName>
</protein>
<dbReference type="EMBL" id="PDCK01000044">
    <property type="protein sequence ID" value="PRQ23363.1"/>
    <property type="molecule type" value="Genomic_DNA"/>
</dbReference>
<evidence type="ECO:0000256" key="1">
    <source>
        <dbReference type="SAM" id="Phobius"/>
    </source>
</evidence>